<name>A0A9K3HQA1_HELAN</name>
<evidence type="ECO:0000313" key="2">
    <source>
        <dbReference type="Proteomes" id="UP000215914"/>
    </source>
</evidence>
<gene>
    <name evidence="1" type="ORF">HanXRQr2_Chr11g0493351</name>
</gene>
<comment type="caution">
    <text evidence="1">The sequence shown here is derived from an EMBL/GenBank/DDBJ whole genome shotgun (WGS) entry which is preliminary data.</text>
</comment>
<keyword evidence="2" id="KW-1185">Reference proteome</keyword>
<proteinExistence type="predicted"/>
<protein>
    <submittedName>
        <fullName evidence="1">Uncharacterized protein</fullName>
    </submittedName>
</protein>
<dbReference type="Proteomes" id="UP000215914">
    <property type="component" value="Unassembled WGS sequence"/>
</dbReference>
<dbReference type="Gramene" id="mRNA:HanXRQr2_Chr11g0493351">
    <property type="protein sequence ID" value="CDS:HanXRQr2_Chr11g0493351.1"/>
    <property type="gene ID" value="HanXRQr2_Chr11g0493351"/>
</dbReference>
<reference evidence="1" key="1">
    <citation type="journal article" date="2017" name="Nature">
        <title>The sunflower genome provides insights into oil metabolism, flowering and Asterid evolution.</title>
        <authorList>
            <person name="Badouin H."/>
            <person name="Gouzy J."/>
            <person name="Grassa C.J."/>
            <person name="Murat F."/>
            <person name="Staton S.E."/>
            <person name="Cottret L."/>
            <person name="Lelandais-Briere C."/>
            <person name="Owens G.L."/>
            <person name="Carrere S."/>
            <person name="Mayjonade B."/>
            <person name="Legrand L."/>
            <person name="Gill N."/>
            <person name="Kane N.C."/>
            <person name="Bowers J.E."/>
            <person name="Hubner S."/>
            <person name="Bellec A."/>
            <person name="Berard A."/>
            <person name="Berges H."/>
            <person name="Blanchet N."/>
            <person name="Boniface M.C."/>
            <person name="Brunel D."/>
            <person name="Catrice O."/>
            <person name="Chaidir N."/>
            <person name="Claudel C."/>
            <person name="Donnadieu C."/>
            <person name="Faraut T."/>
            <person name="Fievet G."/>
            <person name="Helmstetter N."/>
            <person name="King M."/>
            <person name="Knapp S.J."/>
            <person name="Lai Z."/>
            <person name="Le Paslier M.C."/>
            <person name="Lippi Y."/>
            <person name="Lorenzon L."/>
            <person name="Mandel J.R."/>
            <person name="Marage G."/>
            <person name="Marchand G."/>
            <person name="Marquand E."/>
            <person name="Bret-Mestries E."/>
            <person name="Morien E."/>
            <person name="Nambeesan S."/>
            <person name="Nguyen T."/>
            <person name="Pegot-Espagnet P."/>
            <person name="Pouilly N."/>
            <person name="Raftis F."/>
            <person name="Sallet E."/>
            <person name="Schiex T."/>
            <person name="Thomas J."/>
            <person name="Vandecasteele C."/>
            <person name="Vares D."/>
            <person name="Vear F."/>
            <person name="Vautrin S."/>
            <person name="Crespi M."/>
            <person name="Mangin B."/>
            <person name="Burke J.M."/>
            <person name="Salse J."/>
            <person name="Munos S."/>
            <person name="Vincourt P."/>
            <person name="Rieseberg L.H."/>
            <person name="Langlade N.B."/>
        </authorList>
    </citation>
    <scope>NUCLEOTIDE SEQUENCE</scope>
    <source>
        <tissue evidence="1">Leaves</tissue>
    </source>
</reference>
<sequence>MISEFVIIYESAMIGLVKTTITPRKWKPKITITKLNQEQAQIRINYTKQPKETHGLIGFKDYEE</sequence>
<reference evidence="1" key="2">
    <citation type="submission" date="2020-06" db="EMBL/GenBank/DDBJ databases">
        <title>Helianthus annuus Genome sequencing and assembly Release 2.</title>
        <authorList>
            <person name="Gouzy J."/>
            <person name="Langlade N."/>
            <person name="Munos S."/>
        </authorList>
    </citation>
    <scope>NUCLEOTIDE SEQUENCE</scope>
    <source>
        <tissue evidence="1">Leaves</tissue>
    </source>
</reference>
<evidence type="ECO:0000313" key="1">
    <source>
        <dbReference type="EMBL" id="KAF5782235.1"/>
    </source>
</evidence>
<dbReference type="EMBL" id="MNCJ02000326">
    <property type="protein sequence ID" value="KAF5782235.1"/>
    <property type="molecule type" value="Genomic_DNA"/>
</dbReference>
<organism evidence="1 2">
    <name type="scientific">Helianthus annuus</name>
    <name type="common">Common sunflower</name>
    <dbReference type="NCBI Taxonomy" id="4232"/>
    <lineage>
        <taxon>Eukaryota</taxon>
        <taxon>Viridiplantae</taxon>
        <taxon>Streptophyta</taxon>
        <taxon>Embryophyta</taxon>
        <taxon>Tracheophyta</taxon>
        <taxon>Spermatophyta</taxon>
        <taxon>Magnoliopsida</taxon>
        <taxon>eudicotyledons</taxon>
        <taxon>Gunneridae</taxon>
        <taxon>Pentapetalae</taxon>
        <taxon>asterids</taxon>
        <taxon>campanulids</taxon>
        <taxon>Asterales</taxon>
        <taxon>Asteraceae</taxon>
        <taxon>Asteroideae</taxon>
        <taxon>Heliantheae alliance</taxon>
        <taxon>Heliantheae</taxon>
        <taxon>Helianthus</taxon>
    </lineage>
</organism>
<dbReference type="AlphaFoldDB" id="A0A9K3HQA1"/>
<accession>A0A9K3HQA1</accession>